<comment type="caution">
    <text evidence="2">The sequence shown here is derived from an EMBL/GenBank/DDBJ whole genome shotgun (WGS) entry which is preliminary data.</text>
</comment>
<dbReference type="RefSeq" id="WP_345564029.1">
    <property type="nucleotide sequence ID" value="NZ_BAABDQ010000008.1"/>
</dbReference>
<feature type="compositionally biased region" description="Basic residues" evidence="1">
    <location>
        <begin position="99"/>
        <end position="112"/>
    </location>
</feature>
<feature type="compositionally biased region" description="Low complexity" evidence="1">
    <location>
        <begin position="72"/>
        <end position="85"/>
    </location>
</feature>
<gene>
    <name evidence="2" type="ORF">GCM10022419_042010</name>
</gene>
<sequence length="112" mass="12360">MSGITATNYFSRKKDPASDRHGAFAATQRELAMGLTGPYVARMIAGSPPLAVRHAVHDRREDTLATQLTSEPTAPATNPAHHALASRQPRPIPVDRTRRSARHNHRTHSRRP</sequence>
<evidence type="ECO:0000313" key="3">
    <source>
        <dbReference type="Proteomes" id="UP001500630"/>
    </source>
</evidence>
<dbReference type="Proteomes" id="UP001500630">
    <property type="component" value="Unassembled WGS sequence"/>
</dbReference>
<feature type="region of interest" description="Disordered" evidence="1">
    <location>
        <begin position="55"/>
        <end position="112"/>
    </location>
</feature>
<reference evidence="3" key="1">
    <citation type="journal article" date="2019" name="Int. J. Syst. Evol. Microbiol.">
        <title>The Global Catalogue of Microorganisms (GCM) 10K type strain sequencing project: providing services to taxonomists for standard genome sequencing and annotation.</title>
        <authorList>
            <consortium name="The Broad Institute Genomics Platform"/>
            <consortium name="The Broad Institute Genome Sequencing Center for Infectious Disease"/>
            <person name="Wu L."/>
            <person name="Ma J."/>
        </authorList>
    </citation>
    <scope>NUCLEOTIDE SEQUENCE [LARGE SCALE GENOMIC DNA]</scope>
    <source>
        <strain evidence="3">JCM 17326</strain>
    </source>
</reference>
<feature type="compositionally biased region" description="Polar residues" evidence="1">
    <location>
        <begin position="1"/>
        <end position="10"/>
    </location>
</feature>
<feature type="compositionally biased region" description="Basic and acidic residues" evidence="1">
    <location>
        <begin position="12"/>
        <end position="21"/>
    </location>
</feature>
<accession>A0ABP6WXM8</accession>
<evidence type="ECO:0000313" key="2">
    <source>
        <dbReference type="EMBL" id="GAA3557000.1"/>
    </source>
</evidence>
<organism evidence="2 3">
    <name type="scientific">Nonomuraea rosea</name>
    <dbReference type="NCBI Taxonomy" id="638574"/>
    <lineage>
        <taxon>Bacteria</taxon>
        <taxon>Bacillati</taxon>
        <taxon>Actinomycetota</taxon>
        <taxon>Actinomycetes</taxon>
        <taxon>Streptosporangiales</taxon>
        <taxon>Streptosporangiaceae</taxon>
        <taxon>Nonomuraea</taxon>
    </lineage>
</organism>
<proteinExistence type="predicted"/>
<keyword evidence="3" id="KW-1185">Reference proteome</keyword>
<evidence type="ECO:0000256" key="1">
    <source>
        <dbReference type="SAM" id="MobiDB-lite"/>
    </source>
</evidence>
<name>A0ABP6WXM8_9ACTN</name>
<dbReference type="EMBL" id="BAABDQ010000008">
    <property type="protein sequence ID" value="GAA3557000.1"/>
    <property type="molecule type" value="Genomic_DNA"/>
</dbReference>
<protein>
    <submittedName>
        <fullName evidence="2">Uncharacterized protein</fullName>
    </submittedName>
</protein>
<feature type="region of interest" description="Disordered" evidence="1">
    <location>
        <begin position="1"/>
        <end position="21"/>
    </location>
</feature>